<dbReference type="KEGG" id="ntn:D5366_09900"/>
<sequence>MSKNVSISLRHSLLEDVFAFFIGCGLIVMGIMCLHKAGLVTGGMAGISLLLSYFVPVAPGNLFTLINLPFLLFAARAMSFSFALRTAIASVGVTVAASQMPHVIALSYVQPVFASLFGGTMIGLGILCLARHRAGVGGTGIMSLWLQKTYGINAGRVQIIMDCIILTMSAFFLNFDKFILSVLSALAMSSVLIAYHKDGRYVAH</sequence>
<keyword evidence="4 6" id="KW-1133">Transmembrane helix</keyword>
<dbReference type="Proteomes" id="UP000317214">
    <property type="component" value="Chromosome"/>
</dbReference>
<dbReference type="EMBL" id="CP032485">
    <property type="protein sequence ID" value="QDH25471.1"/>
    <property type="molecule type" value="Genomic_DNA"/>
</dbReference>
<comment type="subcellular location">
    <subcellularLocation>
        <location evidence="1">Cell membrane</location>
        <topology evidence="1">Multi-pass membrane protein</topology>
    </subcellularLocation>
</comment>
<dbReference type="RefSeq" id="WP_141493416.1">
    <property type="nucleotide sequence ID" value="NZ_CP032485.1"/>
</dbReference>
<dbReference type="InterPro" id="IPR003740">
    <property type="entry name" value="YitT"/>
</dbReference>
<protein>
    <submittedName>
        <fullName evidence="7">YitT family protein</fullName>
    </submittedName>
</protein>
<keyword evidence="5 6" id="KW-0472">Membrane</keyword>
<feature type="transmembrane region" description="Helical" evidence="6">
    <location>
        <begin position="82"/>
        <end position="100"/>
    </location>
</feature>
<feature type="transmembrane region" description="Helical" evidence="6">
    <location>
        <begin position="12"/>
        <end position="31"/>
    </location>
</feature>
<evidence type="ECO:0000256" key="2">
    <source>
        <dbReference type="ARBA" id="ARBA00022475"/>
    </source>
</evidence>
<evidence type="ECO:0000256" key="5">
    <source>
        <dbReference type="ARBA" id="ARBA00023136"/>
    </source>
</evidence>
<keyword evidence="2" id="KW-1003">Cell membrane</keyword>
<evidence type="ECO:0000256" key="4">
    <source>
        <dbReference type="ARBA" id="ARBA00022989"/>
    </source>
</evidence>
<dbReference type="PANTHER" id="PTHR33545">
    <property type="entry name" value="UPF0750 MEMBRANE PROTEIN YITT-RELATED"/>
    <property type="match status" value="1"/>
</dbReference>
<gene>
    <name evidence="7" type="ORF">D5366_09900</name>
</gene>
<dbReference type="AlphaFoldDB" id="A0A4Y6VA85"/>
<dbReference type="InterPro" id="IPR051461">
    <property type="entry name" value="UPF0750_membrane"/>
</dbReference>
<keyword evidence="3 6" id="KW-0812">Transmembrane</keyword>
<evidence type="ECO:0000256" key="6">
    <source>
        <dbReference type="SAM" id="Phobius"/>
    </source>
</evidence>
<name>A0A4Y6VA85_9PROT</name>
<dbReference type="OrthoDB" id="3296441at2"/>
<dbReference type="GO" id="GO:0005886">
    <property type="term" value="C:plasma membrane"/>
    <property type="evidence" value="ECO:0007669"/>
    <property type="project" value="UniProtKB-SubCell"/>
</dbReference>
<evidence type="ECO:0000256" key="3">
    <source>
        <dbReference type="ARBA" id="ARBA00022692"/>
    </source>
</evidence>
<evidence type="ECO:0000313" key="7">
    <source>
        <dbReference type="EMBL" id="QDH25471.1"/>
    </source>
</evidence>
<feature type="transmembrane region" description="Helical" evidence="6">
    <location>
        <begin position="51"/>
        <end position="75"/>
    </location>
</feature>
<reference evidence="7 8" key="1">
    <citation type="submission" date="2018-09" db="EMBL/GenBank/DDBJ databases">
        <title>The complete genome sequence of Neokomagataea tanensis NBRC 106556(T).</title>
        <authorList>
            <person name="Chua K.-O."/>
            <person name="See-Too W.-S."/>
            <person name="Hong K.-W."/>
            <person name="Yin W.-F."/>
            <person name="Chan K.-G."/>
        </authorList>
    </citation>
    <scope>NUCLEOTIDE SEQUENCE [LARGE SCALE GENOMIC DNA]</scope>
    <source>
        <strain evidence="8">AH13 \ NBRC 106556</strain>
    </source>
</reference>
<evidence type="ECO:0000256" key="1">
    <source>
        <dbReference type="ARBA" id="ARBA00004651"/>
    </source>
</evidence>
<dbReference type="Pfam" id="PF02588">
    <property type="entry name" value="YitT_membrane"/>
    <property type="match status" value="1"/>
</dbReference>
<organism evidence="7 8">
    <name type="scientific">Neokomagataea tanensis</name>
    <dbReference type="NCBI Taxonomy" id="661191"/>
    <lineage>
        <taxon>Bacteria</taxon>
        <taxon>Pseudomonadati</taxon>
        <taxon>Pseudomonadota</taxon>
        <taxon>Alphaproteobacteria</taxon>
        <taxon>Acetobacterales</taxon>
        <taxon>Acetobacteraceae</taxon>
        <taxon>Neokomagataea</taxon>
    </lineage>
</organism>
<feature type="transmembrane region" description="Helical" evidence="6">
    <location>
        <begin position="112"/>
        <end position="130"/>
    </location>
</feature>
<dbReference type="PANTHER" id="PTHR33545:SF5">
    <property type="entry name" value="UPF0750 MEMBRANE PROTEIN YITT"/>
    <property type="match status" value="1"/>
</dbReference>
<feature type="transmembrane region" description="Helical" evidence="6">
    <location>
        <begin position="178"/>
        <end position="195"/>
    </location>
</feature>
<keyword evidence="8" id="KW-1185">Reference proteome</keyword>
<evidence type="ECO:0000313" key="8">
    <source>
        <dbReference type="Proteomes" id="UP000317214"/>
    </source>
</evidence>
<accession>A0A4Y6VA85</accession>
<feature type="transmembrane region" description="Helical" evidence="6">
    <location>
        <begin position="150"/>
        <end position="172"/>
    </location>
</feature>
<proteinExistence type="predicted"/>